<comment type="catalytic activity">
    <reaction evidence="2">
        <text>2 GTP = 3',3'-c-di-GMP + 2 diphosphate</text>
        <dbReference type="Rhea" id="RHEA:24898"/>
        <dbReference type="ChEBI" id="CHEBI:33019"/>
        <dbReference type="ChEBI" id="CHEBI:37565"/>
        <dbReference type="ChEBI" id="CHEBI:58805"/>
        <dbReference type="EC" id="2.7.7.65"/>
    </reaction>
</comment>
<dbReference type="SMART" id="SM00267">
    <property type="entry name" value="GGDEF"/>
    <property type="match status" value="1"/>
</dbReference>
<dbReference type="InterPro" id="IPR029787">
    <property type="entry name" value="Nucleotide_cyclase"/>
</dbReference>
<proteinExistence type="predicted"/>
<keyword evidence="3" id="KW-1133">Transmembrane helix</keyword>
<keyword evidence="3" id="KW-0472">Membrane</keyword>
<name>A0ABV3QB56_9GAMM</name>
<feature type="transmembrane region" description="Helical" evidence="3">
    <location>
        <begin position="154"/>
        <end position="172"/>
    </location>
</feature>
<feature type="transmembrane region" description="Helical" evidence="3">
    <location>
        <begin position="97"/>
        <end position="114"/>
    </location>
</feature>
<feature type="transmembrane region" description="Helical" evidence="3">
    <location>
        <begin position="120"/>
        <end position="142"/>
    </location>
</feature>
<feature type="domain" description="GGDEF" evidence="4">
    <location>
        <begin position="255"/>
        <end position="388"/>
    </location>
</feature>
<dbReference type="InterPro" id="IPR043128">
    <property type="entry name" value="Rev_trsase/Diguanyl_cyclase"/>
</dbReference>
<dbReference type="NCBIfam" id="TIGR00254">
    <property type="entry name" value="GGDEF"/>
    <property type="match status" value="1"/>
</dbReference>
<accession>A0ABV3QB56</accession>
<dbReference type="Pfam" id="PF00990">
    <property type="entry name" value="GGDEF"/>
    <property type="match status" value="1"/>
</dbReference>
<evidence type="ECO:0000313" key="6">
    <source>
        <dbReference type="Proteomes" id="UP001556220"/>
    </source>
</evidence>
<keyword evidence="3" id="KW-0812">Transmembrane</keyword>
<dbReference type="EMBL" id="JBFOHK010000001">
    <property type="protein sequence ID" value="MEW9571053.1"/>
    <property type="molecule type" value="Genomic_DNA"/>
</dbReference>
<evidence type="ECO:0000256" key="1">
    <source>
        <dbReference type="ARBA" id="ARBA00012528"/>
    </source>
</evidence>
<evidence type="ECO:0000313" key="5">
    <source>
        <dbReference type="EMBL" id="MEW9571053.1"/>
    </source>
</evidence>
<dbReference type="PROSITE" id="PS50887">
    <property type="entry name" value="GGDEF"/>
    <property type="match status" value="1"/>
</dbReference>
<evidence type="ECO:0000256" key="3">
    <source>
        <dbReference type="SAM" id="Phobius"/>
    </source>
</evidence>
<dbReference type="PANTHER" id="PTHR45138">
    <property type="entry name" value="REGULATORY COMPONENTS OF SENSORY TRANSDUCTION SYSTEM"/>
    <property type="match status" value="1"/>
</dbReference>
<dbReference type="EC" id="2.7.7.65" evidence="1"/>
<dbReference type="RefSeq" id="WP_367853116.1">
    <property type="nucleotide sequence ID" value="NZ_JBFOHK010000001.1"/>
</dbReference>
<dbReference type="InterPro" id="IPR000160">
    <property type="entry name" value="GGDEF_dom"/>
</dbReference>
<evidence type="ECO:0000256" key="2">
    <source>
        <dbReference type="ARBA" id="ARBA00034247"/>
    </source>
</evidence>
<protein>
    <recommendedName>
        <fullName evidence="1">diguanylate cyclase</fullName>
        <ecNumber evidence="1">2.7.7.65</ecNumber>
    </recommendedName>
</protein>
<dbReference type="Proteomes" id="UP001556220">
    <property type="component" value="Unassembled WGS sequence"/>
</dbReference>
<organism evidence="5 6">
    <name type="scientific">Rhodanobacter lycopersici</name>
    <dbReference type="NCBI Taxonomy" id="3162487"/>
    <lineage>
        <taxon>Bacteria</taxon>
        <taxon>Pseudomonadati</taxon>
        <taxon>Pseudomonadota</taxon>
        <taxon>Gammaproteobacteria</taxon>
        <taxon>Lysobacterales</taxon>
        <taxon>Rhodanobacteraceae</taxon>
        <taxon>Rhodanobacter</taxon>
    </lineage>
</organism>
<sequence length="397" mass="42041">MSIDMATLALMGAAQALLMAVVLWTSTGSYAGVARASLRLRAGAQALEAAAWGLLGLRGHVADWLSIPVANAVMLVSYAMTVHALRMLLGAPSRLRMVAVASVAGWLAIVWYTWGATSFQARMVCASLVIMLDLALLIAPLLDSLRRDGSAAKRVLLATLAIAVAIVLWRNAEPLLSSRPATGLLVPTPINAIYMMFSAMQPLFTSVGFLLLYNETMQAELRLLARTDPLTGVNNRLALIETIGRLLDAAGSSGRPLGVLMLDVDHFKAVNDRFGHGGGDRVLLSLVERIQRALSHGDVIGRVGGEEFVVLSPGNDLCRTRALGERIRTEVERAQLVFDGHVLGMTVSVGVTEAAPGENDVTALLQRADAALYAAKHAGRNRVVTTGDVAGVPPASA</sequence>
<feature type="transmembrane region" description="Helical" evidence="3">
    <location>
        <begin position="64"/>
        <end position="85"/>
    </location>
</feature>
<dbReference type="CDD" id="cd01949">
    <property type="entry name" value="GGDEF"/>
    <property type="match status" value="1"/>
</dbReference>
<dbReference type="PANTHER" id="PTHR45138:SF9">
    <property type="entry name" value="DIGUANYLATE CYCLASE DGCM-RELATED"/>
    <property type="match status" value="1"/>
</dbReference>
<gene>
    <name evidence="5" type="ORF">ABQJ54_04770</name>
</gene>
<reference evidence="5 6" key="1">
    <citation type="submission" date="2024-06" db="EMBL/GenBank/DDBJ databases">
        <authorList>
            <person name="Woo H."/>
        </authorList>
    </citation>
    <scope>NUCLEOTIDE SEQUENCE [LARGE SCALE GENOMIC DNA]</scope>
    <source>
        <strain evidence="5 6">Si-c</strain>
    </source>
</reference>
<dbReference type="InterPro" id="IPR050469">
    <property type="entry name" value="Diguanylate_Cyclase"/>
</dbReference>
<keyword evidence="6" id="KW-1185">Reference proteome</keyword>
<dbReference type="Gene3D" id="3.30.70.270">
    <property type="match status" value="1"/>
</dbReference>
<comment type="caution">
    <text evidence="5">The sequence shown here is derived from an EMBL/GenBank/DDBJ whole genome shotgun (WGS) entry which is preliminary data.</text>
</comment>
<dbReference type="SUPFAM" id="SSF55073">
    <property type="entry name" value="Nucleotide cyclase"/>
    <property type="match status" value="1"/>
</dbReference>
<evidence type="ECO:0000259" key="4">
    <source>
        <dbReference type="PROSITE" id="PS50887"/>
    </source>
</evidence>
<feature type="transmembrane region" description="Helical" evidence="3">
    <location>
        <begin position="192"/>
        <end position="213"/>
    </location>
</feature>